<dbReference type="PANTHER" id="PTHR10909:SF250">
    <property type="entry name" value="PEROXISOMAL ACYL-COENZYME A OXIDASE 1"/>
    <property type="match status" value="1"/>
</dbReference>
<comment type="pathway">
    <text evidence="2">Lipid metabolism; peroxisomal fatty acid beta-oxidation.</text>
</comment>
<dbReference type="GO" id="GO:0003997">
    <property type="term" value="F:acyl-CoA oxidase activity"/>
    <property type="evidence" value="ECO:0007669"/>
    <property type="project" value="InterPro"/>
</dbReference>
<proteinExistence type="predicted"/>
<comment type="cofactor">
    <cofactor evidence="1">
        <name>FAD</name>
        <dbReference type="ChEBI" id="CHEBI:57692"/>
    </cofactor>
</comment>
<dbReference type="Gene3D" id="2.40.110.10">
    <property type="entry name" value="Butyryl-CoA Dehydrogenase, subunit A, domain 2"/>
    <property type="match status" value="1"/>
</dbReference>
<keyword evidence="3" id="KW-0285">Flavoprotein</keyword>
<dbReference type="InterPro" id="IPR012258">
    <property type="entry name" value="Acyl-CoA_oxidase"/>
</dbReference>
<keyword evidence="6" id="KW-1185">Reference proteome</keyword>
<dbReference type="InterPro" id="IPR009100">
    <property type="entry name" value="AcylCoA_DH/oxidase_NM_dom_sf"/>
</dbReference>
<reference evidence="5 6" key="1">
    <citation type="submission" date="2023-11" db="EMBL/GenBank/DDBJ databases">
        <title>Halocaridina rubra genome assembly.</title>
        <authorList>
            <person name="Smith C."/>
        </authorList>
    </citation>
    <scope>NUCLEOTIDE SEQUENCE [LARGE SCALE GENOMIC DNA]</scope>
    <source>
        <strain evidence="5">EP-1</strain>
        <tissue evidence="5">Whole</tissue>
    </source>
</reference>
<dbReference type="GO" id="GO:0055088">
    <property type="term" value="P:lipid homeostasis"/>
    <property type="evidence" value="ECO:0007669"/>
    <property type="project" value="TreeGrafter"/>
</dbReference>
<sequence>MTAFIGALMGLCNEEQKTLWLGKAMKGEIIGTYAQTELGHGTNVRGLETTATYDEKTQEFVLHSPTLTATKWWPGS</sequence>
<evidence type="ECO:0000256" key="1">
    <source>
        <dbReference type="ARBA" id="ARBA00001974"/>
    </source>
</evidence>
<dbReference type="PANTHER" id="PTHR10909">
    <property type="entry name" value="ELECTRON TRANSPORT OXIDOREDUCTASE"/>
    <property type="match status" value="1"/>
</dbReference>
<evidence type="ECO:0000256" key="4">
    <source>
        <dbReference type="ARBA" id="ARBA00022827"/>
    </source>
</evidence>
<comment type="caution">
    <text evidence="5">The sequence shown here is derived from an EMBL/GenBank/DDBJ whole genome shotgun (WGS) entry which is preliminary data.</text>
</comment>
<organism evidence="5 6">
    <name type="scientific">Halocaridina rubra</name>
    <name type="common">Hawaiian red shrimp</name>
    <dbReference type="NCBI Taxonomy" id="373956"/>
    <lineage>
        <taxon>Eukaryota</taxon>
        <taxon>Metazoa</taxon>
        <taxon>Ecdysozoa</taxon>
        <taxon>Arthropoda</taxon>
        <taxon>Crustacea</taxon>
        <taxon>Multicrustacea</taxon>
        <taxon>Malacostraca</taxon>
        <taxon>Eumalacostraca</taxon>
        <taxon>Eucarida</taxon>
        <taxon>Decapoda</taxon>
        <taxon>Pleocyemata</taxon>
        <taxon>Caridea</taxon>
        <taxon>Atyoidea</taxon>
        <taxon>Atyidae</taxon>
        <taxon>Halocaridina</taxon>
    </lineage>
</organism>
<dbReference type="GO" id="GO:0071949">
    <property type="term" value="F:FAD binding"/>
    <property type="evidence" value="ECO:0007669"/>
    <property type="project" value="InterPro"/>
</dbReference>
<dbReference type="AlphaFoldDB" id="A0AAN8WVP5"/>
<dbReference type="GO" id="GO:0005504">
    <property type="term" value="F:fatty acid binding"/>
    <property type="evidence" value="ECO:0007669"/>
    <property type="project" value="TreeGrafter"/>
</dbReference>
<gene>
    <name evidence="5" type="primary">ACOX2_14</name>
    <name evidence="5" type="ORF">SK128_022785</name>
</gene>
<dbReference type="SUPFAM" id="SSF56645">
    <property type="entry name" value="Acyl-CoA dehydrogenase NM domain-like"/>
    <property type="match status" value="1"/>
</dbReference>
<dbReference type="GO" id="GO:0033540">
    <property type="term" value="P:fatty acid beta-oxidation using acyl-CoA oxidase"/>
    <property type="evidence" value="ECO:0007669"/>
    <property type="project" value="TreeGrafter"/>
</dbReference>
<dbReference type="InterPro" id="IPR046373">
    <property type="entry name" value="Acyl-CoA_Oxase/DH_mid-dom_sf"/>
</dbReference>
<dbReference type="Gene3D" id="1.10.540.10">
    <property type="entry name" value="Acyl-CoA dehydrogenase/oxidase, N-terminal domain"/>
    <property type="match status" value="1"/>
</dbReference>
<evidence type="ECO:0000256" key="2">
    <source>
        <dbReference type="ARBA" id="ARBA00004846"/>
    </source>
</evidence>
<accession>A0AAN8WVP5</accession>
<dbReference type="InterPro" id="IPR037069">
    <property type="entry name" value="AcylCoA_DH/ox_N_sf"/>
</dbReference>
<evidence type="ECO:0000313" key="6">
    <source>
        <dbReference type="Proteomes" id="UP001381693"/>
    </source>
</evidence>
<protein>
    <submittedName>
        <fullName evidence="5">Acyl-coenzyme A oxidase (Acyl-CoA oxidase)</fullName>
    </submittedName>
</protein>
<keyword evidence="4" id="KW-0274">FAD</keyword>
<evidence type="ECO:0000256" key="3">
    <source>
        <dbReference type="ARBA" id="ARBA00022630"/>
    </source>
</evidence>
<dbReference type="GO" id="GO:0005777">
    <property type="term" value="C:peroxisome"/>
    <property type="evidence" value="ECO:0007669"/>
    <property type="project" value="InterPro"/>
</dbReference>
<feature type="non-terminal residue" evidence="5">
    <location>
        <position position="76"/>
    </location>
</feature>
<name>A0AAN8WVP5_HALRR</name>
<dbReference type="EMBL" id="JAXCGZ010016019">
    <property type="protein sequence ID" value="KAK7069628.1"/>
    <property type="molecule type" value="Genomic_DNA"/>
</dbReference>
<evidence type="ECO:0000313" key="5">
    <source>
        <dbReference type="EMBL" id="KAK7069628.1"/>
    </source>
</evidence>
<dbReference type="Proteomes" id="UP001381693">
    <property type="component" value="Unassembled WGS sequence"/>
</dbReference>